<feature type="transmembrane region" description="Helical" evidence="2">
    <location>
        <begin position="223"/>
        <end position="244"/>
    </location>
</feature>
<keyword evidence="4" id="KW-1185">Reference proteome</keyword>
<gene>
    <name evidence="3" type="ORF">EXIGLDRAFT_199985</name>
</gene>
<dbReference type="EMBL" id="KV426121">
    <property type="protein sequence ID" value="KZV87582.1"/>
    <property type="molecule type" value="Genomic_DNA"/>
</dbReference>
<evidence type="ECO:0000256" key="2">
    <source>
        <dbReference type="SAM" id="Phobius"/>
    </source>
</evidence>
<organism evidence="3 4">
    <name type="scientific">Exidia glandulosa HHB12029</name>
    <dbReference type="NCBI Taxonomy" id="1314781"/>
    <lineage>
        <taxon>Eukaryota</taxon>
        <taxon>Fungi</taxon>
        <taxon>Dikarya</taxon>
        <taxon>Basidiomycota</taxon>
        <taxon>Agaricomycotina</taxon>
        <taxon>Agaricomycetes</taxon>
        <taxon>Auriculariales</taxon>
        <taxon>Exidiaceae</taxon>
        <taxon>Exidia</taxon>
    </lineage>
</organism>
<name>A0A165ESI8_EXIGL</name>
<keyword evidence="2" id="KW-0472">Membrane</keyword>
<reference evidence="3 4" key="1">
    <citation type="journal article" date="2016" name="Mol. Biol. Evol.">
        <title>Comparative Genomics of Early-Diverging Mushroom-Forming Fungi Provides Insights into the Origins of Lignocellulose Decay Capabilities.</title>
        <authorList>
            <person name="Nagy L.G."/>
            <person name="Riley R."/>
            <person name="Tritt A."/>
            <person name="Adam C."/>
            <person name="Daum C."/>
            <person name="Floudas D."/>
            <person name="Sun H."/>
            <person name="Yadav J.S."/>
            <person name="Pangilinan J."/>
            <person name="Larsson K.H."/>
            <person name="Matsuura K."/>
            <person name="Barry K."/>
            <person name="Labutti K."/>
            <person name="Kuo R."/>
            <person name="Ohm R.A."/>
            <person name="Bhattacharya S.S."/>
            <person name="Shirouzu T."/>
            <person name="Yoshinaga Y."/>
            <person name="Martin F.M."/>
            <person name="Grigoriev I.V."/>
            <person name="Hibbett D.S."/>
        </authorList>
    </citation>
    <scope>NUCLEOTIDE SEQUENCE [LARGE SCALE GENOMIC DNA]</scope>
    <source>
        <strain evidence="3 4">HHB12029</strain>
    </source>
</reference>
<dbReference type="InParanoid" id="A0A165ESI8"/>
<feature type="transmembrane region" description="Helical" evidence="2">
    <location>
        <begin position="175"/>
        <end position="203"/>
    </location>
</feature>
<keyword evidence="2" id="KW-1133">Transmembrane helix</keyword>
<feature type="region of interest" description="Disordered" evidence="1">
    <location>
        <begin position="394"/>
        <end position="586"/>
    </location>
</feature>
<evidence type="ECO:0000256" key="1">
    <source>
        <dbReference type="SAM" id="MobiDB-lite"/>
    </source>
</evidence>
<protein>
    <submittedName>
        <fullName evidence="3">Uncharacterized protein</fullName>
    </submittedName>
</protein>
<dbReference type="AlphaFoldDB" id="A0A165ESI8"/>
<feature type="compositionally biased region" description="Basic and acidic residues" evidence="1">
    <location>
        <begin position="522"/>
        <end position="544"/>
    </location>
</feature>
<evidence type="ECO:0000313" key="4">
    <source>
        <dbReference type="Proteomes" id="UP000077266"/>
    </source>
</evidence>
<evidence type="ECO:0000313" key="3">
    <source>
        <dbReference type="EMBL" id="KZV87582.1"/>
    </source>
</evidence>
<feature type="compositionally biased region" description="Low complexity" evidence="1">
    <location>
        <begin position="472"/>
        <end position="483"/>
    </location>
</feature>
<dbReference type="OrthoDB" id="3208379at2759"/>
<dbReference type="Proteomes" id="UP000077266">
    <property type="component" value="Unassembled WGS sequence"/>
</dbReference>
<feature type="compositionally biased region" description="Polar residues" evidence="1">
    <location>
        <begin position="556"/>
        <end position="566"/>
    </location>
</feature>
<proteinExistence type="predicted"/>
<sequence>MIACTMRPLSNDRQRAHYGQSDASERKLRQREEIPLEHRESHTWVMSALRYVVGNLLCLGIPHTYFNRIQRVDRTRLDDGVSTENWRSFISGLLKEWQDSNLVATVLVAANVSVLAIPAIDEVTRILALLSVMSSAGSVITGMLFVWRHQSRQGSSAEMGIRYFNRAKLRSNSSVPLSFVLSIPIVLLLWGFLGFLAAVSVYAFRGKDQDDTAGPRFPLGTSVGVIVMVSALAFSGVVAWTFLAKAWSPLAAARVQAVLHPRHMRPVTSAADVGTQPWNRPPSLAMHTIPSPATQPYNSGLTTDAANHLKFASPEAEGEVGLGNSALPRIYGHEPPLSHTPFIPPDPTYAAPHHSIGQLQYASLRSTHSQEDRTWLEQRLVSSPQPVHIAGQMEHRPSSRTAGLMEHPPSSPSTRPLPRRQHTIYAPPSRQGSLAPSEYMSYAAPSRRSTAEMQGPHSRMTTLDEDDYPEDPISVYVVPASPSSTPPESPITRNTSLDREASRSYQAYYQPPPAIPRFRTSHGHDHAPTRPHWEERTVDVDEQHGTSAPERAGSNAEGNTQGQLTASPDMGAADVAPERRAAEDDL</sequence>
<keyword evidence="2" id="KW-0812">Transmembrane</keyword>
<feature type="compositionally biased region" description="Basic and acidic residues" evidence="1">
    <location>
        <begin position="576"/>
        <end position="586"/>
    </location>
</feature>
<feature type="transmembrane region" description="Helical" evidence="2">
    <location>
        <begin position="126"/>
        <end position="147"/>
    </location>
</feature>
<accession>A0A165ESI8</accession>